<dbReference type="AlphaFoldDB" id="A0AAD5K418"/>
<evidence type="ECO:0000313" key="2">
    <source>
        <dbReference type="EMBL" id="KAI9268301.1"/>
    </source>
</evidence>
<feature type="region of interest" description="Disordered" evidence="1">
    <location>
        <begin position="355"/>
        <end position="412"/>
    </location>
</feature>
<feature type="region of interest" description="Disordered" evidence="1">
    <location>
        <begin position="322"/>
        <end position="342"/>
    </location>
</feature>
<organism evidence="2 3">
    <name type="scientific">Phascolomyces articulosus</name>
    <dbReference type="NCBI Taxonomy" id="60185"/>
    <lineage>
        <taxon>Eukaryota</taxon>
        <taxon>Fungi</taxon>
        <taxon>Fungi incertae sedis</taxon>
        <taxon>Mucoromycota</taxon>
        <taxon>Mucoromycotina</taxon>
        <taxon>Mucoromycetes</taxon>
        <taxon>Mucorales</taxon>
        <taxon>Lichtheimiaceae</taxon>
        <taxon>Phascolomyces</taxon>
    </lineage>
</organism>
<evidence type="ECO:0000313" key="3">
    <source>
        <dbReference type="Proteomes" id="UP001209540"/>
    </source>
</evidence>
<feature type="region of interest" description="Disordered" evidence="1">
    <location>
        <begin position="452"/>
        <end position="493"/>
    </location>
</feature>
<feature type="compositionally biased region" description="Low complexity" evidence="1">
    <location>
        <begin position="387"/>
        <end position="397"/>
    </location>
</feature>
<reference evidence="2" key="1">
    <citation type="journal article" date="2022" name="IScience">
        <title>Evolution of zygomycete secretomes and the origins of terrestrial fungal ecologies.</title>
        <authorList>
            <person name="Chang Y."/>
            <person name="Wang Y."/>
            <person name="Mondo S."/>
            <person name="Ahrendt S."/>
            <person name="Andreopoulos W."/>
            <person name="Barry K."/>
            <person name="Beard J."/>
            <person name="Benny G.L."/>
            <person name="Blankenship S."/>
            <person name="Bonito G."/>
            <person name="Cuomo C."/>
            <person name="Desiro A."/>
            <person name="Gervers K.A."/>
            <person name="Hundley H."/>
            <person name="Kuo A."/>
            <person name="LaButti K."/>
            <person name="Lang B.F."/>
            <person name="Lipzen A."/>
            <person name="O'Donnell K."/>
            <person name="Pangilinan J."/>
            <person name="Reynolds N."/>
            <person name="Sandor L."/>
            <person name="Smith M.E."/>
            <person name="Tsang A."/>
            <person name="Grigoriev I.V."/>
            <person name="Stajich J.E."/>
            <person name="Spatafora J.W."/>
        </authorList>
    </citation>
    <scope>NUCLEOTIDE SEQUENCE</scope>
    <source>
        <strain evidence="2">RSA 2281</strain>
    </source>
</reference>
<feature type="compositionally biased region" description="Basic and acidic residues" evidence="1">
    <location>
        <begin position="326"/>
        <end position="335"/>
    </location>
</feature>
<gene>
    <name evidence="2" type="ORF">BDA99DRAFT_535810</name>
</gene>
<dbReference type="EMBL" id="JAIXMP010000009">
    <property type="protein sequence ID" value="KAI9268301.1"/>
    <property type="molecule type" value="Genomic_DNA"/>
</dbReference>
<feature type="compositionally biased region" description="Basic residues" evidence="1">
    <location>
        <begin position="284"/>
        <end position="303"/>
    </location>
</feature>
<feature type="compositionally biased region" description="Basic and acidic residues" evidence="1">
    <location>
        <begin position="473"/>
        <end position="487"/>
    </location>
</feature>
<feature type="region of interest" description="Disordered" evidence="1">
    <location>
        <begin position="211"/>
        <end position="305"/>
    </location>
</feature>
<evidence type="ECO:0000256" key="1">
    <source>
        <dbReference type="SAM" id="MobiDB-lite"/>
    </source>
</evidence>
<sequence>MSVPTEQRQTYRGWTSTMDVVTQKMKWYQPQDVIEMIYRTRELVYSRNPSTNTLPVHALVRLVNEVERNHNPTATIKDGDASFIPTFERIERFFRKQRIEPPPVKSDVRFPSNKVLLCESFGIWSYYFTRFRILMSLLRQPSRIFDGSFPTRGLISRVGDVRSCLELNNQEPLKFASIGNVEIALLDCCNEMVYHIEQVTDVFDQKKFEDRPRNGIATSPSADITNTPAADGPSSTAISVGTSMTPPPSPSFSSSSSSARRSSSVTSTLRKKRHQEPVFPSVKPRPRVTKKRITEKRSMRQKKVQQEIVLQHEAVGHDQVVQQQEHNGDNEKSTQQKENSSLGVDRMDEFQHLMNHKEFDDEAVILDDQQDKKVKKKNKTKDETIIQQQQQQQEKQQPQPPPPPPPPHHHHHRILHRMSHGFIEITEEQRSKKHKDRLSRISEFNNVQEELEELPVDYQPKHDQIPSSSRPIYQEKDPKWKGKEKLKAPNKTKLPRFKKFMKRLSNIMIPSSDQQRSNKKEKRATYHFNTTTLPYFTQIP</sequence>
<name>A0AAD5K418_9FUNG</name>
<keyword evidence="3" id="KW-1185">Reference proteome</keyword>
<accession>A0AAD5K418</accession>
<feature type="region of interest" description="Disordered" evidence="1">
    <location>
        <begin position="506"/>
        <end position="526"/>
    </location>
</feature>
<dbReference type="InterPro" id="IPR001337">
    <property type="entry name" value="TMV-like_coat"/>
</dbReference>
<feature type="compositionally biased region" description="Polar residues" evidence="1">
    <location>
        <begin position="216"/>
        <end position="238"/>
    </location>
</feature>
<proteinExistence type="predicted"/>
<dbReference type="Proteomes" id="UP001209540">
    <property type="component" value="Unassembled WGS sequence"/>
</dbReference>
<feature type="compositionally biased region" description="Low complexity" evidence="1">
    <location>
        <begin position="251"/>
        <end position="268"/>
    </location>
</feature>
<reference evidence="2" key="2">
    <citation type="submission" date="2023-02" db="EMBL/GenBank/DDBJ databases">
        <authorList>
            <consortium name="DOE Joint Genome Institute"/>
            <person name="Mondo S.J."/>
            <person name="Chang Y."/>
            <person name="Wang Y."/>
            <person name="Ahrendt S."/>
            <person name="Andreopoulos W."/>
            <person name="Barry K."/>
            <person name="Beard J."/>
            <person name="Benny G.L."/>
            <person name="Blankenship S."/>
            <person name="Bonito G."/>
            <person name="Cuomo C."/>
            <person name="Desiro A."/>
            <person name="Gervers K.A."/>
            <person name="Hundley H."/>
            <person name="Kuo A."/>
            <person name="LaButti K."/>
            <person name="Lang B.F."/>
            <person name="Lipzen A."/>
            <person name="O'Donnell K."/>
            <person name="Pangilinan J."/>
            <person name="Reynolds N."/>
            <person name="Sandor L."/>
            <person name="Smith M.W."/>
            <person name="Tsang A."/>
            <person name="Grigoriev I.V."/>
            <person name="Stajich J.E."/>
            <person name="Spatafora J.W."/>
        </authorList>
    </citation>
    <scope>NUCLEOTIDE SEQUENCE</scope>
    <source>
        <strain evidence="2">RSA 2281</strain>
    </source>
</reference>
<comment type="caution">
    <text evidence="2">The sequence shown here is derived from an EMBL/GenBank/DDBJ whole genome shotgun (WGS) entry which is preliminary data.</text>
</comment>
<protein>
    <submittedName>
        <fullName evidence="2">Uncharacterized protein</fullName>
    </submittedName>
</protein>
<dbReference type="GO" id="GO:0005198">
    <property type="term" value="F:structural molecule activity"/>
    <property type="evidence" value="ECO:0007669"/>
    <property type="project" value="InterPro"/>
</dbReference>
<dbReference type="Pfam" id="PF00721">
    <property type="entry name" value="TMV_coat"/>
    <property type="match status" value="1"/>
</dbReference>